<keyword evidence="1" id="KW-0812">Transmembrane</keyword>
<evidence type="ECO:0000313" key="2">
    <source>
        <dbReference type="EMBL" id="MRD49475.1"/>
    </source>
</evidence>
<sequence>MPGGWLVSTMWTPVCGQGWADTAACFIGMWSAMMVVMMLPSIAPVLWRARQAWRDRGQRCAGALVAMMAAGYFGVCVATGAGIFVLVAALVEAAMQFPALARAAPVWFAAVVLLAGGYQFTAAKSRELAGCRPTTCDVPQGTSTWRCLAALRHGMRLGGRCTRACAGLTAILLVVGVMDWRAMAVVGAAITAERLAPQGERVAWVVGALSLVAGVYLMTHALWS</sequence>
<keyword evidence="1" id="KW-0472">Membrane</keyword>
<organism evidence="2 3">
    <name type="scientific">Caenimonas koreensis DSM 17982</name>
    <dbReference type="NCBI Taxonomy" id="1121255"/>
    <lineage>
        <taxon>Bacteria</taxon>
        <taxon>Pseudomonadati</taxon>
        <taxon>Pseudomonadota</taxon>
        <taxon>Betaproteobacteria</taxon>
        <taxon>Burkholderiales</taxon>
        <taxon>Comamonadaceae</taxon>
        <taxon>Caenimonas</taxon>
    </lineage>
</organism>
<feature type="transmembrane region" description="Helical" evidence="1">
    <location>
        <begin position="27"/>
        <end position="49"/>
    </location>
</feature>
<dbReference type="EMBL" id="WJBU01000025">
    <property type="protein sequence ID" value="MRD49475.1"/>
    <property type="molecule type" value="Genomic_DNA"/>
</dbReference>
<evidence type="ECO:0000256" key="1">
    <source>
        <dbReference type="SAM" id="Phobius"/>
    </source>
</evidence>
<feature type="transmembrane region" description="Helical" evidence="1">
    <location>
        <begin position="165"/>
        <end position="190"/>
    </location>
</feature>
<dbReference type="AlphaFoldDB" id="A0A844AYN8"/>
<feature type="transmembrane region" description="Helical" evidence="1">
    <location>
        <begin position="61"/>
        <end position="91"/>
    </location>
</feature>
<feature type="transmembrane region" description="Helical" evidence="1">
    <location>
        <begin position="97"/>
        <end position="118"/>
    </location>
</feature>
<dbReference type="OrthoDB" id="980055at2"/>
<gene>
    <name evidence="2" type="ORF">GHT07_19555</name>
</gene>
<reference evidence="2 3" key="1">
    <citation type="submission" date="2019-11" db="EMBL/GenBank/DDBJ databases">
        <title>Caenimonas koreensis gen. nov., sp. nov., isolated from activated sludge.</title>
        <authorList>
            <person name="Seung H.R."/>
        </authorList>
    </citation>
    <scope>NUCLEOTIDE SEQUENCE [LARGE SCALE GENOMIC DNA]</scope>
    <source>
        <strain evidence="2 3">EMB320</strain>
    </source>
</reference>
<name>A0A844AYN8_9BURK</name>
<comment type="caution">
    <text evidence="2">The sequence shown here is derived from an EMBL/GenBank/DDBJ whole genome shotgun (WGS) entry which is preliminary data.</text>
</comment>
<accession>A0A844AYN8</accession>
<protein>
    <submittedName>
        <fullName evidence="2">DUF2182 domain-containing protein</fullName>
    </submittedName>
</protein>
<dbReference type="Pfam" id="PF09948">
    <property type="entry name" value="PpoB2"/>
    <property type="match status" value="1"/>
</dbReference>
<keyword evidence="3" id="KW-1185">Reference proteome</keyword>
<dbReference type="Proteomes" id="UP000487350">
    <property type="component" value="Unassembled WGS sequence"/>
</dbReference>
<dbReference type="InterPro" id="IPR018688">
    <property type="entry name" value="PpoB2-like"/>
</dbReference>
<keyword evidence="1" id="KW-1133">Transmembrane helix</keyword>
<evidence type="ECO:0000313" key="3">
    <source>
        <dbReference type="Proteomes" id="UP000487350"/>
    </source>
</evidence>
<feature type="transmembrane region" description="Helical" evidence="1">
    <location>
        <begin position="202"/>
        <end position="223"/>
    </location>
</feature>
<proteinExistence type="predicted"/>